<protein>
    <submittedName>
        <fullName evidence="1">Uncharacterized protein</fullName>
    </submittedName>
</protein>
<evidence type="ECO:0000313" key="1">
    <source>
        <dbReference type="EMBL" id="RPA89415.1"/>
    </source>
</evidence>
<gene>
    <name evidence="1" type="ORF">L873DRAFT_1849302</name>
</gene>
<accession>A0A3N4IUG7</accession>
<evidence type="ECO:0000313" key="2">
    <source>
        <dbReference type="Proteomes" id="UP000276215"/>
    </source>
</evidence>
<keyword evidence="2" id="KW-1185">Reference proteome</keyword>
<reference evidence="1 2" key="1">
    <citation type="journal article" date="2018" name="Nat. Ecol. Evol.">
        <title>Pezizomycetes genomes reveal the molecular basis of ectomycorrhizal truffle lifestyle.</title>
        <authorList>
            <person name="Murat C."/>
            <person name="Payen T."/>
            <person name="Noel B."/>
            <person name="Kuo A."/>
            <person name="Morin E."/>
            <person name="Chen J."/>
            <person name="Kohler A."/>
            <person name="Krizsan K."/>
            <person name="Balestrini R."/>
            <person name="Da Silva C."/>
            <person name="Montanini B."/>
            <person name="Hainaut M."/>
            <person name="Levati E."/>
            <person name="Barry K.W."/>
            <person name="Belfiori B."/>
            <person name="Cichocki N."/>
            <person name="Clum A."/>
            <person name="Dockter R.B."/>
            <person name="Fauchery L."/>
            <person name="Guy J."/>
            <person name="Iotti M."/>
            <person name="Le Tacon F."/>
            <person name="Lindquist E.A."/>
            <person name="Lipzen A."/>
            <person name="Malagnac F."/>
            <person name="Mello A."/>
            <person name="Molinier V."/>
            <person name="Miyauchi S."/>
            <person name="Poulain J."/>
            <person name="Riccioni C."/>
            <person name="Rubini A."/>
            <person name="Sitrit Y."/>
            <person name="Splivallo R."/>
            <person name="Traeger S."/>
            <person name="Wang M."/>
            <person name="Zifcakova L."/>
            <person name="Wipf D."/>
            <person name="Zambonelli A."/>
            <person name="Paolocci F."/>
            <person name="Nowrousian M."/>
            <person name="Ottonello S."/>
            <person name="Baldrian P."/>
            <person name="Spatafora J.W."/>
            <person name="Henrissat B."/>
            <person name="Nagy L.G."/>
            <person name="Aury J.M."/>
            <person name="Wincker P."/>
            <person name="Grigoriev I.V."/>
            <person name="Bonfante P."/>
            <person name="Martin F.M."/>
        </authorList>
    </citation>
    <scope>NUCLEOTIDE SEQUENCE [LARGE SCALE GENOMIC DNA]</scope>
    <source>
        <strain evidence="1 2">120613-1</strain>
    </source>
</reference>
<dbReference type="AlphaFoldDB" id="A0A3N4IUG7"/>
<dbReference type="EMBL" id="ML120581">
    <property type="protein sequence ID" value="RPA89415.1"/>
    <property type="molecule type" value="Genomic_DNA"/>
</dbReference>
<dbReference type="Proteomes" id="UP000276215">
    <property type="component" value="Unassembled WGS sequence"/>
</dbReference>
<proteinExistence type="predicted"/>
<name>A0A3N4IUG7_9PEZI</name>
<organism evidence="1 2">
    <name type="scientific">Choiromyces venosus 120613-1</name>
    <dbReference type="NCBI Taxonomy" id="1336337"/>
    <lineage>
        <taxon>Eukaryota</taxon>
        <taxon>Fungi</taxon>
        <taxon>Dikarya</taxon>
        <taxon>Ascomycota</taxon>
        <taxon>Pezizomycotina</taxon>
        <taxon>Pezizomycetes</taxon>
        <taxon>Pezizales</taxon>
        <taxon>Tuberaceae</taxon>
        <taxon>Choiromyces</taxon>
    </lineage>
</organism>
<sequence>MQGKNVNIQEQQTMILAMRRNKDAIVHDAFKILPPEVDKKMQQEEISDSNQIRSSISHRQTLSDSCNTIMKVDISDEIVGSESFFENLSSDSGNSNFEERHVFDTEDCTCNKS</sequence>